<feature type="region of interest" description="Disordered" evidence="2">
    <location>
        <begin position="198"/>
        <end position="229"/>
    </location>
</feature>
<dbReference type="AlphaFoldDB" id="E3LZU8"/>
<protein>
    <submittedName>
        <fullName evidence="3">Uncharacterized protein</fullName>
    </submittedName>
</protein>
<reference evidence="3" key="1">
    <citation type="submission" date="2007-07" db="EMBL/GenBank/DDBJ databases">
        <title>PCAP assembly of the Caenorhabditis remanei genome.</title>
        <authorList>
            <consortium name="The Caenorhabditis remanei Sequencing Consortium"/>
            <person name="Wilson R.K."/>
        </authorList>
    </citation>
    <scope>NUCLEOTIDE SEQUENCE [LARGE SCALE GENOMIC DNA]</scope>
    <source>
        <strain evidence="3">PB4641</strain>
    </source>
</reference>
<feature type="compositionally biased region" description="Basic and acidic residues" evidence="2">
    <location>
        <begin position="1002"/>
        <end position="1012"/>
    </location>
</feature>
<dbReference type="eggNOG" id="ENOG502SV7K">
    <property type="taxonomic scope" value="Eukaryota"/>
</dbReference>
<feature type="compositionally biased region" description="Basic residues" evidence="2">
    <location>
        <begin position="207"/>
        <end position="217"/>
    </location>
</feature>
<dbReference type="FunCoup" id="E3LZU8">
    <property type="interactions" value="1784"/>
</dbReference>
<feature type="compositionally biased region" description="Polar residues" evidence="2">
    <location>
        <begin position="978"/>
        <end position="994"/>
    </location>
</feature>
<evidence type="ECO:0000256" key="1">
    <source>
        <dbReference type="PROSITE-ProRule" id="PRU00023"/>
    </source>
</evidence>
<dbReference type="OMA" id="ARQLMWH"/>
<dbReference type="HOGENOM" id="CLU_297575_0_0_1"/>
<dbReference type="PROSITE" id="PS50088">
    <property type="entry name" value="ANK_REPEAT"/>
    <property type="match status" value="1"/>
</dbReference>
<accession>E3LZU8</accession>
<dbReference type="EMBL" id="DS268420">
    <property type="protein sequence ID" value="EFO87695.1"/>
    <property type="molecule type" value="Genomic_DNA"/>
</dbReference>
<name>E3LZU8_CAERE</name>
<feature type="region of interest" description="Disordered" evidence="2">
    <location>
        <begin position="966"/>
        <end position="1012"/>
    </location>
</feature>
<feature type="compositionally biased region" description="Polar residues" evidence="2">
    <location>
        <begin position="68"/>
        <end position="84"/>
    </location>
</feature>
<dbReference type="InterPro" id="IPR036770">
    <property type="entry name" value="Ankyrin_rpt-contain_sf"/>
</dbReference>
<keyword evidence="1" id="KW-0040">ANK repeat</keyword>
<sequence>MPKDKKSKEGKKAGSSGQEVEIVVKRKSSIVDSSGGSSSSSSDNSGNSSDHSQSGDSDGSIGFDNEKGTMTNDSQEGTSSSSLEPQCYVTIRDRTDEMHRLINNHVQSESIRVVGAENGIPVTESTHFVPIQNNTPNKDEPSTSASINVAQLPPPVPLVPQVAQIVQIVQVCDLLHTLILNFNLQQAVNSKPATIAKPIKNNGKQKQLTKKQKKAEKKAKENYPGQKEQRAKVPLEFILNSTESGDEDRISQVNRAVHAVQATDGQPNLHVHHFDERDCTGDSVQDGEMVVRATNAAAQTMLGSQNRVTMPFYRREEDLGQLVHFTDLHKNSQMRYLRHVHSLGKYMELPPNIKLLHRMGYGISASGCPDPEPLKLTINGAKPFMKHTYSDYVMSCGKVTNWRSEFAAHIDMDGTVRPHEYEEVQIQLRNAIQQMINSITDDFERGTLIDLRDRDLKYVLLRFGEMERSIMRNENKFQNRVDGRRFSNESRQTRIACLSNLTLASGTRYYLEKFEDNICENRAVSILMHLASTAKSEKPCYADKHRKCAVLHFLLQTSNDKEKYLTQKFSGGNTLLHFAAMTGSPCQIDTLLRHGAALNELNDLFKSPVSLAVRRHCNLVARQLMWHGADIGGCLSLIHIHPRTPRETANKELSDYQDFCASIIPYKAREFLSLRLRALTNTFCSWVEALLIDAEARIPLTVHSVKSSLHQIRIGRDVMDPMIEVGGKVYVKKTLHMTIEKGEFTDEPIALFLLPCQYTKFDTTMGAGNPHIIRIAMVTDAVSISNNIAEKEKIRLANGLPRVEYKDDFKNCRPIKLLGESVAISFGDTCVDRYENLESFFSYEHNGCIYAYNLPKTVTHNENRFTNITIRLTLSESECNRFKDSFFMVQALQIVSRSQEPNVFNAGETSFSNPIDPRAEAVAEQVAVRKAELIAAEAHRVKEAEMKDKLRENRVRGMVSEIQSGVALRKSQKESEAAASTSQKVSASASTSTCVIYDDPDSERSLNKKKNE</sequence>
<dbReference type="InterPro" id="IPR002110">
    <property type="entry name" value="Ankyrin_rpt"/>
</dbReference>
<keyword evidence="4" id="KW-1185">Reference proteome</keyword>
<dbReference type="InParanoid" id="E3LZU8"/>
<dbReference type="Gene3D" id="1.25.40.20">
    <property type="entry name" value="Ankyrin repeat-containing domain"/>
    <property type="match status" value="1"/>
</dbReference>
<organism evidence="4">
    <name type="scientific">Caenorhabditis remanei</name>
    <name type="common">Caenorhabditis vulgaris</name>
    <dbReference type="NCBI Taxonomy" id="31234"/>
    <lineage>
        <taxon>Eukaryota</taxon>
        <taxon>Metazoa</taxon>
        <taxon>Ecdysozoa</taxon>
        <taxon>Nematoda</taxon>
        <taxon>Chromadorea</taxon>
        <taxon>Rhabditida</taxon>
        <taxon>Rhabditina</taxon>
        <taxon>Rhabditomorpha</taxon>
        <taxon>Rhabditoidea</taxon>
        <taxon>Rhabditidae</taxon>
        <taxon>Peloderinae</taxon>
        <taxon>Caenorhabditis</taxon>
    </lineage>
</organism>
<feature type="repeat" description="ANK" evidence="1">
    <location>
        <begin position="571"/>
        <end position="603"/>
    </location>
</feature>
<dbReference type="SUPFAM" id="SSF48403">
    <property type="entry name" value="Ankyrin repeat"/>
    <property type="match status" value="1"/>
</dbReference>
<evidence type="ECO:0000313" key="3">
    <source>
        <dbReference type="EMBL" id="EFO87695.1"/>
    </source>
</evidence>
<gene>
    <name evidence="3" type="ORF">CRE_05741</name>
</gene>
<feature type="compositionally biased region" description="Basic and acidic residues" evidence="2">
    <location>
        <begin position="1"/>
        <end position="12"/>
    </location>
</feature>
<dbReference type="STRING" id="31234.E3LZU8"/>
<dbReference type="OrthoDB" id="71307at2759"/>
<dbReference type="Proteomes" id="UP000008281">
    <property type="component" value="Unassembled WGS sequence"/>
</dbReference>
<dbReference type="PROSITE" id="PS50297">
    <property type="entry name" value="ANK_REP_REGION"/>
    <property type="match status" value="1"/>
</dbReference>
<evidence type="ECO:0000313" key="4">
    <source>
        <dbReference type="Proteomes" id="UP000008281"/>
    </source>
</evidence>
<evidence type="ECO:0000256" key="2">
    <source>
        <dbReference type="SAM" id="MobiDB-lite"/>
    </source>
</evidence>
<feature type="compositionally biased region" description="Low complexity" evidence="2">
    <location>
        <begin position="30"/>
        <end position="63"/>
    </location>
</feature>
<feature type="region of interest" description="Disordered" evidence="2">
    <location>
        <begin position="1"/>
        <end position="86"/>
    </location>
</feature>
<proteinExistence type="predicted"/>